<reference evidence="1" key="1">
    <citation type="submission" date="2006-02" db="EMBL/GenBank/DDBJ databases">
        <title>From insects to human hosts: identification of major genomic differences involved in host adaptation of the emerging human pathogen Photorhabdus sp.</title>
        <authorList>
            <person name="Tounsi S."/>
            <person name="Blight M."/>
            <person name="Jaoua S."/>
            <person name="Pimenta A."/>
        </authorList>
    </citation>
    <scope>NUCLEOTIDE SEQUENCE</scope>
</reference>
<name>B0JD05_9GAMM</name>
<dbReference type="AlphaFoldDB" id="B0JD05"/>
<protein>
    <submittedName>
        <fullName evidence="1">Uncharacterized protein</fullName>
    </submittedName>
</protein>
<evidence type="ECO:0000313" key="1">
    <source>
        <dbReference type="EMBL" id="CAJ77646.2"/>
    </source>
</evidence>
<proteinExistence type="predicted"/>
<accession>B0JD05</accession>
<sequence>MRTDWRLLLPGQKHYYSRRAPLGVEYSGGRVNISDNAIGDWKIK</sequence>
<organism evidence="1">
    <name type="scientific">Photorhabdus asymbiotica subsp. asymbiotica</name>
    <dbReference type="NCBI Taxonomy" id="171440"/>
    <lineage>
        <taxon>Bacteria</taxon>
        <taxon>Pseudomonadati</taxon>
        <taxon>Pseudomonadota</taxon>
        <taxon>Gammaproteobacteria</taxon>
        <taxon>Enterobacterales</taxon>
        <taxon>Morganellaceae</taxon>
        <taxon>Photorhabdus</taxon>
    </lineage>
</organism>
<dbReference type="EMBL" id="AM231545">
    <property type="protein sequence ID" value="CAJ77646.2"/>
    <property type="molecule type" value="Genomic_DNA"/>
</dbReference>